<sequence>MSIQSPAKCEIRSVIRYLVWKGKTPVEVYNEVKTAYGDKGMNRTSVFKWCREFKNGRTSVHDDQRSGRPSILTDDIVENIENALRDDRRLTVDELSAMFPQISRSLLRETITETLGYRKLSARWVPKQLTDQHKLNRVEAGQEFLRRYKLHGDEFLRSIVTGDETWVEKKSYSPVHFPRRRGDNVNIRIRKNVKSTCRVSESLLTSIFFGLSTTKFRTRQRIRGNMRWEYYGSCCACARSNVMLASCRGEECGHEELVRCARPLERISNSDLSFVTKKEDINKLCPDLEAGMKCIKKYTLNCMQQKQREHFNSLYTGTNMAIMELCQDGPYQDEFLRHAPCMQKSKAEYELLCYKSYQKTTQEIMTNGSLGQQNLKSLCCAFQEYLECSHHTVRRQCGDDTARFTKEFLDRMSSSLLKAHCAPYTECTVNSGISTLNLSAIMPMTLILLMRTALQREGSSAETSRLSRAKNFYLSRERWIKSRCVLSRARACFDRKCNRYYVAVDFRSTRALKEKRPLYAQRHDKVILLHDNARPHVAKTVKTYLETLKWEVLPHPLYSPDIAPFDFHLFRSMAHGLADRRFHSYEEAQKWIDSWIASKDMSFFRRGIHVPSERWSKVVESDGKYFH</sequence>
<organism evidence="1 2">
    <name type="scientific">Pseudoatta argentina</name>
    <dbReference type="NCBI Taxonomy" id="621737"/>
    <lineage>
        <taxon>Eukaryota</taxon>
        <taxon>Metazoa</taxon>
        <taxon>Ecdysozoa</taxon>
        <taxon>Arthropoda</taxon>
        <taxon>Hexapoda</taxon>
        <taxon>Insecta</taxon>
        <taxon>Pterygota</taxon>
        <taxon>Neoptera</taxon>
        <taxon>Endopterygota</taxon>
        <taxon>Hymenoptera</taxon>
        <taxon>Apocrita</taxon>
        <taxon>Aculeata</taxon>
        <taxon>Formicoidea</taxon>
        <taxon>Formicidae</taxon>
        <taxon>Myrmicinae</taxon>
        <taxon>Pseudoatta</taxon>
    </lineage>
</organism>
<feature type="non-terminal residue" evidence="1">
    <location>
        <position position="627"/>
    </location>
</feature>
<dbReference type="PANTHER" id="PTHR46060:SF1">
    <property type="entry name" value="MARINER MOS1 TRANSPOSASE-LIKE PROTEIN"/>
    <property type="match status" value="1"/>
</dbReference>
<evidence type="ECO:0000313" key="2">
    <source>
        <dbReference type="Proteomes" id="UP000668214"/>
    </source>
</evidence>
<dbReference type="GO" id="GO:0003676">
    <property type="term" value="F:nucleic acid binding"/>
    <property type="evidence" value="ECO:0007669"/>
    <property type="project" value="InterPro"/>
</dbReference>
<accession>A0A836JPL2</accession>
<dbReference type="AlphaFoldDB" id="A0A836JPL2"/>
<keyword evidence="2" id="KW-1185">Reference proteome</keyword>
<comment type="caution">
    <text evidence="1">The sequence shown here is derived from an EMBL/GenBank/DDBJ whole genome shotgun (WGS) entry which is preliminary data.</text>
</comment>
<feature type="non-terminal residue" evidence="1">
    <location>
        <position position="1"/>
    </location>
</feature>
<dbReference type="PANTHER" id="PTHR46060">
    <property type="entry name" value="MARINER MOS1 TRANSPOSASE-LIKE PROTEIN"/>
    <property type="match status" value="1"/>
</dbReference>
<protein>
    <submittedName>
        <fullName evidence="1">MOS1T transposase</fullName>
    </submittedName>
</protein>
<dbReference type="Gene3D" id="1.10.10.1450">
    <property type="match status" value="1"/>
</dbReference>
<gene>
    <name evidence="1" type="ORF">G6Z78_0009412</name>
</gene>
<dbReference type="EMBL" id="JAANIA010001271">
    <property type="protein sequence ID" value="KAG5321106.1"/>
    <property type="molecule type" value="Genomic_DNA"/>
</dbReference>
<dbReference type="Gene3D" id="3.30.420.10">
    <property type="entry name" value="Ribonuclease H-like superfamily/Ribonuclease H"/>
    <property type="match status" value="2"/>
</dbReference>
<reference evidence="1" key="1">
    <citation type="submission" date="2020-02" db="EMBL/GenBank/DDBJ databases">
        <title>Relaxed selection underlies rapid genomic changes in the transitions from sociality to social parasitism in ants.</title>
        <authorList>
            <person name="Bi X."/>
        </authorList>
    </citation>
    <scope>NUCLEOTIDE SEQUENCE</scope>
    <source>
        <strain evidence="1">BGI-DK2014c</strain>
        <tissue evidence="1">Whole body</tissue>
    </source>
</reference>
<name>A0A836JPL2_9HYME</name>
<evidence type="ECO:0000313" key="1">
    <source>
        <dbReference type="EMBL" id="KAG5321106.1"/>
    </source>
</evidence>
<dbReference type="InterPro" id="IPR036397">
    <property type="entry name" value="RNaseH_sf"/>
</dbReference>
<dbReference type="Proteomes" id="UP000668214">
    <property type="component" value="Unassembled WGS sequence"/>
</dbReference>
<proteinExistence type="predicted"/>
<dbReference type="InterPro" id="IPR052709">
    <property type="entry name" value="Transposase-MT_Hybrid"/>
</dbReference>